<sequence>MFYSSQVPSNSWYQPSYDAINAVYPVAYPYNSYRGQMNYFPYAKTSIPYLRNEPVPLQHSGCISKAEVELNRTFRTLWEQHVAWTRMLIISIAADLPDEALVTERLLRNAPDMGAVFRRYYGDKIASQFSSLFRDHLVIAAQLVKAAKAGNNQAAAEAEKRWYANADDIAAFLSSFNPNWPKPVLTKMLYEHLHMTKEEAVFRLSHKFKSDIETFDQIEKQALEMADAFTDGIVKQFPNLFNK</sequence>
<accession>A0A1G4P9D3</accession>
<proteinExistence type="predicted"/>
<dbReference type="AlphaFoldDB" id="A0A1G4P9D3"/>
<organism evidence="1 2">
    <name type="scientific">Paenibacillus tianmuensis</name>
    <dbReference type="NCBI Taxonomy" id="624147"/>
    <lineage>
        <taxon>Bacteria</taxon>
        <taxon>Bacillati</taxon>
        <taxon>Bacillota</taxon>
        <taxon>Bacilli</taxon>
        <taxon>Bacillales</taxon>
        <taxon>Paenibacillaceae</taxon>
        <taxon>Paenibacillus</taxon>
    </lineage>
</organism>
<reference evidence="2" key="1">
    <citation type="submission" date="2016-10" db="EMBL/GenBank/DDBJ databases">
        <authorList>
            <person name="Varghese N."/>
            <person name="Submissions S."/>
        </authorList>
    </citation>
    <scope>NUCLEOTIDE SEQUENCE [LARGE SCALE GENOMIC DNA]</scope>
    <source>
        <strain evidence="2">CGMCC 1.8946</strain>
    </source>
</reference>
<evidence type="ECO:0000313" key="2">
    <source>
        <dbReference type="Proteomes" id="UP000198601"/>
    </source>
</evidence>
<protein>
    <recommendedName>
        <fullName evidence="3">Acetylglutamate kinase</fullName>
    </recommendedName>
</protein>
<gene>
    <name evidence="1" type="ORF">SAMN04487970_1001293</name>
</gene>
<dbReference type="STRING" id="624147.SAMN04487970_1001293"/>
<evidence type="ECO:0008006" key="3">
    <source>
        <dbReference type="Google" id="ProtNLM"/>
    </source>
</evidence>
<keyword evidence="2" id="KW-1185">Reference proteome</keyword>
<dbReference type="EMBL" id="FMTT01000001">
    <property type="protein sequence ID" value="SCW28851.1"/>
    <property type="molecule type" value="Genomic_DNA"/>
</dbReference>
<evidence type="ECO:0000313" key="1">
    <source>
        <dbReference type="EMBL" id="SCW28851.1"/>
    </source>
</evidence>
<name>A0A1G4P9D3_9BACL</name>
<dbReference type="Proteomes" id="UP000198601">
    <property type="component" value="Unassembled WGS sequence"/>
</dbReference>